<evidence type="ECO:0000256" key="1">
    <source>
        <dbReference type="SAM" id="MobiDB-lite"/>
    </source>
</evidence>
<feature type="region of interest" description="Disordered" evidence="1">
    <location>
        <begin position="85"/>
        <end position="106"/>
    </location>
</feature>
<gene>
    <name evidence="2" type="ORF">WN55_09705</name>
</gene>
<protein>
    <submittedName>
        <fullName evidence="2">Uncharacterized protein</fullName>
    </submittedName>
</protein>
<name>A0A154NZ07_DUFNO</name>
<dbReference type="AlphaFoldDB" id="A0A154NZ07"/>
<sequence>MPARSEDRGQDRPCCEDKEEGGLRTMWKKDDAPVDPQTLYAEGQSPMGFYRQSFSNSSPANEAGYCSMVFTMSVRVPQQDFVAAGHSSNFGPTTEVKHQKRSPRNYRTRSRICRDINGDSSETILANKKRKGHGRNERGDFMLRINTANLVVAHNNRDRETRRVPGMSNSLDELNESSPSLVVLGRGYISPGSNKMLFTAGRSQDVEVVDALSGTGVTTSDDGYGISSRVGIGELRQLNKSDPLSTEFIEDRPSWTPSALPHDRPGGVSIEAPGNRISEELGDYESKSDHPSAHSIRNSTSLFTPYNRLLIDKPTSEPFNEWERERERGQKGTGEDGAERERGSTKGETELRVLCWARNRPAVKCKGWARELWVQVETPVLVLIEPATLRSFLSFLGI</sequence>
<keyword evidence="3" id="KW-1185">Reference proteome</keyword>
<dbReference type="Proteomes" id="UP000076502">
    <property type="component" value="Unassembled WGS sequence"/>
</dbReference>
<reference evidence="2 3" key="1">
    <citation type="submission" date="2015-07" db="EMBL/GenBank/DDBJ databases">
        <title>The genome of Dufourea novaeangliae.</title>
        <authorList>
            <person name="Pan H."/>
            <person name="Kapheim K."/>
        </authorList>
    </citation>
    <scope>NUCLEOTIDE SEQUENCE [LARGE SCALE GENOMIC DNA]</scope>
    <source>
        <strain evidence="2">0120121106</strain>
        <tissue evidence="2">Whole body</tissue>
    </source>
</reference>
<proteinExistence type="predicted"/>
<evidence type="ECO:0000313" key="2">
    <source>
        <dbReference type="EMBL" id="KZC04906.1"/>
    </source>
</evidence>
<evidence type="ECO:0000313" key="3">
    <source>
        <dbReference type="Proteomes" id="UP000076502"/>
    </source>
</evidence>
<feature type="region of interest" description="Disordered" evidence="1">
    <location>
        <begin position="243"/>
        <end position="274"/>
    </location>
</feature>
<dbReference type="EMBL" id="KQ434783">
    <property type="protein sequence ID" value="KZC04906.1"/>
    <property type="molecule type" value="Genomic_DNA"/>
</dbReference>
<feature type="region of interest" description="Disordered" evidence="1">
    <location>
        <begin position="1"/>
        <end position="31"/>
    </location>
</feature>
<feature type="region of interest" description="Disordered" evidence="1">
    <location>
        <begin position="317"/>
        <end position="345"/>
    </location>
</feature>
<organism evidence="2 3">
    <name type="scientific">Dufourea novaeangliae</name>
    <name type="common">Sweat bee</name>
    <dbReference type="NCBI Taxonomy" id="178035"/>
    <lineage>
        <taxon>Eukaryota</taxon>
        <taxon>Metazoa</taxon>
        <taxon>Ecdysozoa</taxon>
        <taxon>Arthropoda</taxon>
        <taxon>Hexapoda</taxon>
        <taxon>Insecta</taxon>
        <taxon>Pterygota</taxon>
        <taxon>Neoptera</taxon>
        <taxon>Endopterygota</taxon>
        <taxon>Hymenoptera</taxon>
        <taxon>Apocrita</taxon>
        <taxon>Aculeata</taxon>
        <taxon>Apoidea</taxon>
        <taxon>Anthophila</taxon>
        <taxon>Halictidae</taxon>
        <taxon>Rophitinae</taxon>
        <taxon>Dufourea</taxon>
    </lineage>
</organism>
<accession>A0A154NZ07</accession>